<evidence type="ECO:0000313" key="1">
    <source>
        <dbReference type="EnsemblProtists" id="EOD35431"/>
    </source>
</evidence>
<dbReference type="RefSeq" id="XP_005787860.1">
    <property type="nucleotide sequence ID" value="XM_005787803.1"/>
</dbReference>
<organism evidence="1 2">
    <name type="scientific">Emiliania huxleyi (strain CCMP1516)</name>
    <dbReference type="NCBI Taxonomy" id="280463"/>
    <lineage>
        <taxon>Eukaryota</taxon>
        <taxon>Haptista</taxon>
        <taxon>Haptophyta</taxon>
        <taxon>Prymnesiophyceae</taxon>
        <taxon>Isochrysidales</taxon>
        <taxon>Noelaerhabdaceae</taxon>
        <taxon>Emiliania</taxon>
    </lineage>
</organism>
<accession>A0A0D3KI46</accession>
<dbReference type="PANTHER" id="PTHR34123:SF1">
    <property type="entry name" value="OS04G0578200 PROTEIN"/>
    <property type="match status" value="1"/>
</dbReference>
<name>A0A0D3KI46_EMIH1</name>
<dbReference type="KEGG" id="ehx:EMIHUDRAFT_309376"/>
<evidence type="ECO:0000313" key="2">
    <source>
        <dbReference type="Proteomes" id="UP000013827"/>
    </source>
</evidence>
<reference evidence="1" key="2">
    <citation type="submission" date="2024-10" db="UniProtKB">
        <authorList>
            <consortium name="EnsemblProtists"/>
        </authorList>
    </citation>
    <scope>IDENTIFICATION</scope>
</reference>
<reference evidence="2" key="1">
    <citation type="journal article" date="2013" name="Nature">
        <title>Pan genome of the phytoplankton Emiliania underpins its global distribution.</title>
        <authorList>
            <person name="Read B.A."/>
            <person name="Kegel J."/>
            <person name="Klute M.J."/>
            <person name="Kuo A."/>
            <person name="Lefebvre S.C."/>
            <person name="Maumus F."/>
            <person name="Mayer C."/>
            <person name="Miller J."/>
            <person name="Monier A."/>
            <person name="Salamov A."/>
            <person name="Young J."/>
            <person name="Aguilar M."/>
            <person name="Claverie J.M."/>
            <person name="Frickenhaus S."/>
            <person name="Gonzalez K."/>
            <person name="Herman E.K."/>
            <person name="Lin Y.C."/>
            <person name="Napier J."/>
            <person name="Ogata H."/>
            <person name="Sarno A.F."/>
            <person name="Shmutz J."/>
            <person name="Schroeder D."/>
            <person name="de Vargas C."/>
            <person name="Verret F."/>
            <person name="von Dassow P."/>
            <person name="Valentin K."/>
            <person name="Van de Peer Y."/>
            <person name="Wheeler G."/>
            <person name="Dacks J.B."/>
            <person name="Delwiche C.F."/>
            <person name="Dyhrman S.T."/>
            <person name="Glockner G."/>
            <person name="John U."/>
            <person name="Richards T."/>
            <person name="Worden A.Z."/>
            <person name="Zhang X."/>
            <person name="Grigoriev I.V."/>
            <person name="Allen A.E."/>
            <person name="Bidle K."/>
            <person name="Borodovsky M."/>
            <person name="Bowler C."/>
            <person name="Brownlee C."/>
            <person name="Cock J.M."/>
            <person name="Elias M."/>
            <person name="Gladyshev V.N."/>
            <person name="Groth M."/>
            <person name="Guda C."/>
            <person name="Hadaegh A."/>
            <person name="Iglesias-Rodriguez M.D."/>
            <person name="Jenkins J."/>
            <person name="Jones B.M."/>
            <person name="Lawson T."/>
            <person name="Leese F."/>
            <person name="Lindquist E."/>
            <person name="Lobanov A."/>
            <person name="Lomsadze A."/>
            <person name="Malik S.B."/>
            <person name="Marsh M.E."/>
            <person name="Mackinder L."/>
            <person name="Mock T."/>
            <person name="Mueller-Roeber B."/>
            <person name="Pagarete A."/>
            <person name="Parker M."/>
            <person name="Probert I."/>
            <person name="Quesneville H."/>
            <person name="Raines C."/>
            <person name="Rensing S.A."/>
            <person name="Riano-Pachon D.M."/>
            <person name="Richier S."/>
            <person name="Rokitta S."/>
            <person name="Shiraiwa Y."/>
            <person name="Soanes D.M."/>
            <person name="van der Giezen M."/>
            <person name="Wahlund T.M."/>
            <person name="Williams B."/>
            <person name="Wilson W."/>
            <person name="Wolfe G."/>
            <person name="Wurch L.L."/>
        </authorList>
    </citation>
    <scope>NUCLEOTIDE SEQUENCE</scope>
</reference>
<dbReference type="InterPro" id="IPR018790">
    <property type="entry name" value="DUF2358"/>
</dbReference>
<dbReference type="HOGENOM" id="CLU_084926_0_0_1"/>
<dbReference type="GeneID" id="17280701"/>
<dbReference type="PANTHER" id="PTHR34123">
    <property type="entry name" value="OS04G0578200 PROTEIN"/>
    <property type="match status" value="1"/>
</dbReference>
<dbReference type="Pfam" id="PF10184">
    <property type="entry name" value="DUF2358"/>
    <property type="match status" value="1"/>
</dbReference>
<dbReference type="SUPFAM" id="SSF54427">
    <property type="entry name" value="NTF2-like"/>
    <property type="match status" value="1"/>
</dbReference>
<sequence>MATRPVDRSHAVCCELNEISETSRATRGLVSSLTALVNTISGGEPPSAPRRREQESLDAGDVLAGLRTDFEENEYLWSGRITAELYDEDCTFTDPTLSFAGLSTFERNLANLDPWIERFVPPTARSVELKSLRLVDDGAAVEAEWRMLGDLALPWRPRLDLGGRTRYTLGGEGGRISSYDEARARERWHREAWAITPSEALWMLVRPYRGDGGEG</sequence>
<keyword evidence="2" id="KW-1185">Reference proteome</keyword>
<dbReference type="AlphaFoldDB" id="A0A0D3KI46"/>
<protein>
    <submittedName>
        <fullName evidence="1">Uncharacterized protein</fullName>
    </submittedName>
</protein>
<dbReference type="eggNOG" id="ENOG502S3RX">
    <property type="taxonomic scope" value="Eukaryota"/>
</dbReference>
<dbReference type="OMA" id="TIRGTRC"/>
<dbReference type="STRING" id="2903.R1FIQ6"/>
<dbReference type="PaxDb" id="2903-EOD35431"/>
<dbReference type="EnsemblProtists" id="EOD35431">
    <property type="protein sequence ID" value="EOD35431"/>
    <property type="gene ID" value="EMIHUDRAFT_309376"/>
</dbReference>
<proteinExistence type="predicted"/>
<dbReference type="InterPro" id="IPR032710">
    <property type="entry name" value="NTF2-like_dom_sf"/>
</dbReference>
<dbReference type="Proteomes" id="UP000013827">
    <property type="component" value="Unassembled WGS sequence"/>
</dbReference>